<dbReference type="AlphaFoldDB" id="A0A7K0CSA5"/>
<keyword evidence="1" id="KW-0472">Membrane</keyword>
<dbReference type="EMBL" id="WEGJ01000053">
    <property type="protein sequence ID" value="MQY16377.1"/>
    <property type="molecule type" value="Genomic_DNA"/>
</dbReference>
<dbReference type="RefSeq" id="WP_323378881.1">
    <property type="nucleotide sequence ID" value="NZ_WEGJ01000053.1"/>
</dbReference>
<dbReference type="Proteomes" id="UP000466345">
    <property type="component" value="Unassembled WGS sequence"/>
</dbReference>
<feature type="transmembrane region" description="Helical" evidence="1">
    <location>
        <begin position="65"/>
        <end position="88"/>
    </location>
</feature>
<comment type="caution">
    <text evidence="2">The sequence shown here is derived from an EMBL/GenBank/DDBJ whole genome shotgun (WGS) entry which is preliminary data.</text>
</comment>
<proteinExistence type="predicted"/>
<evidence type="ECO:0008006" key="4">
    <source>
        <dbReference type="Google" id="ProtNLM"/>
    </source>
</evidence>
<keyword evidence="1" id="KW-0812">Transmembrane</keyword>
<name>A0A7K0CSA5_9ACTN</name>
<reference evidence="2 3" key="1">
    <citation type="submission" date="2019-10" db="EMBL/GenBank/DDBJ databases">
        <title>Streptomyces smaragdinus sp. nov. and Streptomyces fabii sp. nov., isolated from the gut of fungus growing-termite Macrotermes natalensis.</title>
        <authorList>
            <person name="Schwitalla J."/>
            <person name="Benndorf R."/>
            <person name="Martin K."/>
            <person name="De Beer W."/>
            <person name="Kaster A.-K."/>
            <person name="Vollmers J."/>
            <person name="Poulsen M."/>
            <person name="Beemelmanns C."/>
        </authorList>
    </citation>
    <scope>NUCLEOTIDE SEQUENCE [LARGE SCALE GENOMIC DNA]</scope>
    <source>
        <strain evidence="2 3">RB5</strain>
    </source>
</reference>
<feature type="transmembrane region" description="Helical" evidence="1">
    <location>
        <begin position="235"/>
        <end position="257"/>
    </location>
</feature>
<accession>A0A7K0CSA5</accession>
<keyword evidence="1" id="KW-1133">Transmembrane helix</keyword>
<evidence type="ECO:0000313" key="2">
    <source>
        <dbReference type="EMBL" id="MQY16377.1"/>
    </source>
</evidence>
<feature type="transmembrane region" description="Helical" evidence="1">
    <location>
        <begin position="185"/>
        <end position="203"/>
    </location>
</feature>
<evidence type="ECO:0000256" key="1">
    <source>
        <dbReference type="SAM" id="Phobius"/>
    </source>
</evidence>
<gene>
    <name evidence="2" type="ORF">SRB5_65760</name>
</gene>
<organism evidence="2 3">
    <name type="scientific">Streptomyces smaragdinus</name>
    <dbReference type="NCBI Taxonomy" id="2585196"/>
    <lineage>
        <taxon>Bacteria</taxon>
        <taxon>Bacillati</taxon>
        <taxon>Actinomycetota</taxon>
        <taxon>Actinomycetes</taxon>
        <taxon>Kitasatosporales</taxon>
        <taxon>Streptomycetaceae</taxon>
        <taxon>Streptomyces</taxon>
    </lineage>
</organism>
<feature type="transmembrane region" description="Helical" evidence="1">
    <location>
        <begin position="109"/>
        <end position="132"/>
    </location>
</feature>
<keyword evidence="3" id="KW-1185">Reference proteome</keyword>
<feature type="transmembrane region" description="Helical" evidence="1">
    <location>
        <begin position="32"/>
        <end position="53"/>
    </location>
</feature>
<sequence>MSAVAVPAGHRITPGGVLRSEWTKLWSLRSTWWTLGSVVVLTVGLGLLIGATYRDHDGAPGDAVLVALFGLQFGQLMVAVLGVLASAGEWSTGMARASFAAVPRRLPVLWAKAAVLAGVLFGVGLVTVWVTFPAAQRLLSGTEMHAALGDPGVVRGLFGAAVMLALSAVLGLGLGALLRSTPAAIGTFVGVVMILPQLARLVSYDWVETAMKYTPLNATDAIMSATGTSHGPTPLGALLTLLAWAGAALAGAAVRLVRGDV</sequence>
<evidence type="ECO:0000313" key="3">
    <source>
        <dbReference type="Proteomes" id="UP000466345"/>
    </source>
</evidence>
<protein>
    <recommendedName>
        <fullName evidence="4">ABC transporter permease</fullName>
    </recommendedName>
</protein>
<feature type="transmembrane region" description="Helical" evidence="1">
    <location>
        <begin position="152"/>
        <end position="178"/>
    </location>
</feature>